<dbReference type="CDD" id="cd01949">
    <property type="entry name" value="GGDEF"/>
    <property type="match status" value="1"/>
</dbReference>
<dbReference type="Pfam" id="PF00990">
    <property type="entry name" value="GGDEF"/>
    <property type="match status" value="1"/>
</dbReference>
<dbReference type="InterPro" id="IPR001633">
    <property type="entry name" value="EAL_dom"/>
</dbReference>
<dbReference type="CDD" id="cd01948">
    <property type="entry name" value="EAL"/>
    <property type="match status" value="1"/>
</dbReference>
<dbReference type="SMART" id="SM00052">
    <property type="entry name" value="EAL"/>
    <property type="match status" value="1"/>
</dbReference>
<dbReference type="InterPro" id="IPR029787">
    <property type="entry name" value="Nucleotide_cyclase"/>
</dbReference>
<feature type="transmembrane region" description="Helical" evidence="1">
    <location>
        <begin position="46"/>
        <end position="70"/>
    </location>
</feature>
<name>A0A4Y9RVV0_9CAUL</name>
<dbReference type="Pfam" id="PF00563">
    <property type="entry name" value="EAL"/>
    <property type="match status" value="1"/>
</dbReference>
<dbReference type="InterPro" id="IPR000160">
    <property type="entry name" value="GGDEF_dom"/>
</dbReference>
<dbReference type="SUPFAM" id="SSF55073">
    <property type="entry name" value="Nucleotide cyclase"/>
    <property type="match status" value="1"/>
</dbReference>
<feature type="transmembrane region" description="Helical" evidence="1">
    <location>
        <begin position="138"/>
        <end position="160"/>
    </location>
</feature>
<feature type="transmembrane region" description="Helical" evidence="1">
    <location>
        <begin position="172"/>
        <end position="195"/>
    </location>
</feature>
<feature type="domain" description="EAL" evidence="2">
    <location>
        <begin position="524"/>
        <end position="774"/>
    </location>
</feature>
<keyword evidence="1" id="KW-1133">Transmembrane helix</keyword>
<proteinExistence type="predicted"/>
<keyword evidence="6" id="KW-1185">Reference proteome</keyword>
<dbReference type="Gene3D" id="3.30.450.20">
    <property type="entry name" value="PAS domain"/>
    <property type="match status" value="1"/>
</dbReference>
<dbReference type="EMBL" id="SPVH01000006">
    <property type="protein sequence ID" value="TFW12371.1"/>
    <property type="molecule type" value="Genomic_DNA"/>
</dbReference>
<feature type="domain" description="GGDEF" evidence="3">
    <location>
        <begin position="383"/>
        <end position="515"/>
    </location>
</feature>
<protein>
    <submittedName>
        <fullName evidence="5">EAL domain-containing protein</fullName>
    </submittedName>
</protein>
<dbReference type="PROSITE" id="PS50924">
    <property type="entry name" value="MHYT"/>
    <property type="match status" value="1"/>
</dbReference>
<dbReference type="NCBIfam" id="TIGR00254">
    <property type="entry name" value="GGDEF"/>
    <property type="match status" value="1"/>
</dbReference>
<dbReference type="Gene3D" id="3.30.70.270">
    <property type="match status" value="1"/>
</dbReference>
<dbReference type="InterPro" id="IPR035919">
    <property type="entry name" value="EAL_sf"/>
</dbReference>
<dbReference type="RefSeq" id="WP_135194851.1">
    <property type="nucleotide sequence ID" value="NZ_SPVH01000006.1"/>
</dbReference>
<dbReference type="InterPro" id="IPR035965">
    <property type="entry name" value="PAS-like_dom_sf"/>
</dbReference>
<sequence>MRFLTCLTDDHNLWLVGLAAGLCLVGSIITFRLYRRLRAAEKGTRLAWAFMGAVATGATIWCTHFVAMIAYEPGAAIRYEPVLTGVSLGVAIAGSALALWVASRTLRFSAEIGGVLFGLTVVAMHYTGMAAFATDAVIHWSAAYIAASILGAVVFGALAFNRARRPGQIAPVALMVLGIVALHFTGMAAMTVIPLSPLVDAVAADSANVIMAFAVSAVGLMMLGTGVASHALDMQSRLQAKARLDHLIEGSVDGMVVEQDGLILAANAAFAELSGMDRNALVGEPLSRWIVQTADLTVGGLTQSRLVAAGGTEIPVEIAVRRDGGHAVEADLMIYAVRDLRTRLAQERRIAHLARNDSLTGLPNRSSFLEWLTRQTADDSAATRVALLAIDLDRFKEVNDVHGHAAGDQLLIRIAERMKASLRPGEFVARLGGDEFVAVVAVEQREDALGLVDRLRQAVIAPVMLEHAEVACGLSVGVAVWPDDARDISALINDADLAMYRAKASLGTDVCFYEEEMDEAVRNRRRMAQQMREALDQGQFSLNWQIQAAVDTGEITGYEVLLRWIQPDGTFISPADFIPLAEENGLILPIGEWVLRTACAEAAAWAEPHKIAVNLSPVQLGHVDLPRLVHQILIETGLPAARLELEITETAMITDMERTTHVLRQLKLLGVSIAMDDFGTGYSSLSTLRAFPFDKIKLDRSFMSELDGGPQSAAIIRAVLALGESLAIPVLAEGVETLEQLTFLRDQGCDEVQGYLLGRPQKTAEGHIQQAARVLWDGAPPLEDAA</sequence>
<evidence type="ECO:0000313" key="6">
    <source>
        <dbReference type="Proteomes" id="UP000298216"/>
    </source>
</evidence>
<dbReference type="Pfam" id="PF03707">
    <property type="entry name" value="MHYT"/>
    <property type="match status" value="2"/>
</dbReference>
<feature type="domain" description="MHYT" evidence="4">
    <location>
        <begin position="11"/>
        <end position="193"/>
    </location>
</feature>
<evidence type="ECO:0000313" key="5">
    <source>
        <dbReference type="EMBL" id="TFW12371.1"/>
    </source>
</evidence>
<dbReference type="GO" id="GO:0016020">
    <property type="term" value="C:membrane"/>
    <property type="evidence" value="ECO:0007669"/>
    <property type="project" value="UniProtKB-UniRule"/>
</dbReference>
<dbReference type="Gene3D" id="3.20.20.450">
    <property type="entry name" value="EAL domain"/>
    <property type="match status" value="1"/>
</dbReference>
<evidence type="ECO:0000256" key="1">
    <source>
        <dbReference type="PROSITE-ProRule" id="PRU00244"/>
    </source>
</evidence>
<keyword evidence="1" id="KW-0472">Membrane</keyword>
<dbReference type="SMART" id="SM00267">
    <property type="entry name" value="GGDEF"/>
    <property type="match status" value="1"/>
</dbReference>
<accession>A0A4Y9RVV0</accession>
<feature type="transmembrane region" description="Helical" evidence="1">
    <location>
        <begin position="114"/>
        <end position="132"/>
    </location>
</feature>
<evidence type="ECO:0000259" key="4">
    <source>
        <dbReference type="PROSITE" id="PS50924"/>
    </source>
</evidence>
<dbReference type="PROSITE" id="PS50883">
    <property type="entry name" value="EAL"/>
    <property type="match status" value="1"/>
</dbReference>
<reference evidence="5 6" key="1">
    <citation type="submission" date="2019-03" db="EMBL/GenBank/DDBJ databases">
        <title>Draft genome of Brevundimonas sp. a heavy metal resistant soil bacteria.</title>
        <authorList>
            <person name="Soto J."/>
        </authorList>
    </citation>
    <scope>NUCLEOTIDE SEQUENCE [LARGE SCALE GENOMIC DNA]</scope>
    <source>
        <strain evidence="5 6">B-10</strain>
    </source>
</reference>
<comment type="caution">
    <text evidence="5">The sequence shown here is derived from an EMBL/GenBank/DDBJ whole genome shotgun (WGS) entry which is preliminary data.</text>
</comment>
<dbReference type="InterPro" id="IPR005330">
    <property type="entry name" value="MHYT_dom"/>
</dbReference>
<dbReference type="PANTHER" id="PTHR44757:SF2">
    <property type="entry name" value="BIOFILM ARCHITECTURE MAINTENANCE PROTEIN MBAA"/>
    <property type="match status" value="1"/>
</dbReference>
<dbReference type="SUPFAM" id="SSF55785">
    <property type="entry name" value="PYP-like sensor domain (PAS domain)"/>
    <property type="match status" value="1"/>
</dbReference>
<keyword evidence="1" id="KW-0812">Transmembrane</keyword>
<feature type="transmembrane region" description="Helical" evidence="1">
    <location>
        <begin position="207"/>
        <end position="232"/>
    </location>
</feature>
<dbReference type="PANTHER" id="PTHR44757">
    <property type="entry name" value="DIGUANYLATE CYCLASE DGCP"/>
    <property type="match status" value="1"/>
</dbReference>
<dbReference type="OrthoDB" id="9793210at2"/>
<gene>
    <name evidence="5" type="ORF">EGY25_10120</name>
</gene>
<dbReference type="InterPro" id="IPR043128">
    <property type="entry name" value="Rev_trsase/Diguanyl_cyclase"/>
</dbReference>
<dbReference type="Proteomes" id="UP000298216">
    <property type="component" value="Unassembled WGS sequence"/>
</dbReference>
<organism evidence="5 6">
    <name type="scientific">Brevundimonas intermedia</name>
    <dbReference type="NCBI Taxonomy" id="74315"/>
    <lineage>
        <taxon>Bacteria</taxon>
        <taxon>Pseudomonadati</taxon>
        <taxon>Pseudomonadota</taxon>
        <taxon>Alphaproteobacteria</taxon>
        <taxon>Caulobacterales</taxon>
        <taxon>Caulobacteraceae</taxon>
        <taxon>Brevundimonas</taxon>
    </lineage>
</organism>
<dbReference type="PROSITE" id="PS50887">
    <property type="entry name" value="GGDEF"/>
    <property type="match status" value="1"/>
</dbReference>
<feature type="transmembrane region" description="Helical" evidence="1">
    <location>
        <begin position="82"/>
        <end position="102"/>
    </location>
</feature>
<dbReference type="AlphaFoldDB" id="A0A4Y9RVV0"/>
<evidence type="ECO:0000259" key="3">
    <source>
        <dbReference type="PROSITE" id="PS50887"/>
    </source>
</evidence>
<evidence type="ECO:0000259" key="2">
    <source>
        <dbReference type="PROSITE" id="PS50883"/>
    </source>
</evidence>
<dbReference type="SUPFAM" id="SSF141868">
    <property type="entry name" value="EAL domain-like"/>
    <property type="match status" value="1"/>
</dbReference>
<feature type="transmembrane region" description="Helical" evidence="1">
    <location>
        <begin position="12"/>
        <end position="34"/>
    </location>
</feature>
<dbReference type="InterPro" id="IPR052155">
    <property type="entry name" value="Biofilm_reg_signaling"/>
</dbReference>